<reference evidence="1 2" key="1">
    <citation type="submission" date="2015-09" db="EMBL/GenBank/DDBJ databases">
        <authorList>
            <consortium name="Pathogen Informatics"/>
        </authorList>
    </citation>
    <scope>NUCLEOTIDE SEQUENCE [LARGE SCALE GENOMIC DNA]</scope>
    <source>
        <strain evidence="1 2">2789STDY5608823</strain>
    </source>
</reference>
<sequence length="201" mass="22131">MHRGSISRVSPARVIERMEGLYQTTLAETQELLDPTQLDHAAKLIANARQVDIYTGSHNLYPAGMFRDRLLSAGKSATCHDNVEAQVRTALASGPDHAAIVISYSGLAPSLKDILPILSSQHVPVIVIGTPYCARIHPGFAAYLTVSDHESMTHRITQFASHIAVQYVLDSLYSSYFAKGYARCAEFLERSFPYTRLPGLK</sequence>
<dbReference type="Gene3D" id="3.40.50.10490">
    <property type="entry name" value="Glucose-6-phosphate isomerase like protein, domain 1"/>
    <property type="match status" value="1"/>
</dbReference>
<proteinExistence type="predicted"/>
<name>A0A173XJN3_9ACTN</name>
<dbReference type="Proteomes" id="UP000095468">
    <property type="component" value="Unassembled WGS sequence"/>
</dbReference>
<dbReference type="GO" id="GO:0097367">
    <property type="term" value="F:carbohydrate derivative binding"/>
    <property type="evidence" value="ECO:0007669"/>
    <property type="project" value="InterPro"/>
</dbReference>
<dbReference type="SUPFAM" id="SSF53697">
    <property type="entry name" value="SIS domain"/>
    <property type="match status" value="1"/>
</dbReference>
<dbReference type="GO" id="GO:0003700">
    <property type="term" value="F:DNA-binding transcription factor activity"/>
    <property type="evidence" value="ECO:0007669"/>
    <property type="project" value="InterPro"/>
</dbReference>
<dbReference type="InterPro" id="IPR047640">
    <property type="entry name" value="RpiR-like"/>
</dbReference>
<dbReference type="EMBL" id="CYYP01000002">
    <property type="protein sequence ID" value="CUN52061.1"/>
    <property type="molecule type" value="Genomic_DNA"/>
</dbReference>
<evidence type="ECO:0000313" key="2">
    <source>
        <dbReference type="Proteomes" id="UP000095468"/>
    </source>
</evidence>
<dbReference type="PANTHER" id="PTHR30514">
    <property type="entry name" value="GLUCOKINASE"/>
    <property type="match status" value="1"/>
</dbReference>
<dbReference type="CDD" id="cd05013">
    <property type="entry name" value="SIS_RpiR"/>
    <property type="match status" value="1"/>
</dbReference>
<dbReference type="GO" id="GO:1901135">
    <property type="term" value="P:carbohydrate derivative metabolic process"/>
    <property type="evidence" value="ECO:0007669"/>
    <property type="project" value="InterPro"/>
</dbReference>
<dbReference type="InterPro" id="IPR035472">
    <property type="entry name" value="RpiR-like_SIS"/>
</dbReference>
<accession>A0A173XJN3</accession>
<keyword evidence="1" id="KW-0238">DNA-binding</keyword>
<dbReference type="InterPro" id="IPR046348">
    <property type="entry name" value="SIS_dom_sf"/>
</dbReference>
<dbReference type="GO" id="GO:0003677">
    <property type="term" value="F:DNA binding"/>
    <property type="evidence" value="ECO:0007669"/>
    <property type="project" value="UniProtKB-KW"/>
</dbReference>
<gene>
    <name evidence="1" type="ORF">ERS852381_00324</name>
</gene>
<evidence type="ECO:0000313" key="1">
    <source>
        <dbReference type="EMBL" id="CUN52061.1"/>
    </source>
</evidence>
<dbReference type="PANTHER" id="PTHR30514:SF10">
    <property type="entry name" value="MURR_RPIR FAMILY TRANSCRIPTIONAL REGULATOR"/>
    <property type="match status" value="1"/>
</dbReference>
<dbReference type="RefSeq" id="WP_156327648.1">
    <property type="nucleotide sequence ID" value="NZ_CYYP01000002.1"/>
</dbReference>
<dbReference type="AlphaFoldDB" id="A0A173XJN3"/>
<protein>
    <submittedName>
        <fullName evidence="1">DNA-binding transcriptional repressor RpiR</fullName>
    </submittedName>
</protein>
<organism evidence="1 2">
    <name type="scientific">Collinsella aerofaciens</name>
    <dbReference type="NCBI Taxonomy" id="74426"/>
    <lineage>
        <taxon>Bacteria</taxon>
        <taxon>Bacillati</taxon>
        <taxon>Actinomycetota</taxon>
        <taxon>Coriobacteriia</taxon>
        <taxon>Coriobacteriales</taxon>
        <taxon>Coriobacteriaceae</taxon>
        <taxon>Collinsella</taxon>
    </lineage>
</organism>